<evidence type="ECO:0000313" key="2">
    <source>
        <dbReference type="Proteomes" id="UP000236655"/>
    </source>
</evidence>
<dbReference type="KEGG" id="nba:CUN60_02990"/>
<dbReference type="Gene3D" id="3.30.56.110">
    <property type="entry name" value="Protein of unknown function DUF2237"/>
    <property type="match status" value="1"/>
</dbReference>
<dbReference type="PANTHER" id="PTHR37466">
    <property type="entry name" value="SLR1628 PROTEIN"/>
    <property type="match status" value="1"/>
</dbReference>
<keyword evidence="2" id="KW-1185">Reference proteome</keyword>
<dbReference type="Pfam" id="PF09996">
    <property type="entry name" value="DUF2237"/>
    <property type="match status" value="1"/>
</dbReference>
<organism evidence="1 2">
    <name type="scientific">Aquella oligotrophica</name>
    <dbReference type="NCBI Taxonomy" id="2067065"/>
    <lineage>
        <taxon>Bacteria</taxon>
        <taxon>Pseudomonadati</taxon>
        <taxon>Pseudomonadota</taxon>
        <taxon>Betaproteobacteria</taxon>
        <taxon>Neisseriales</taxon>
        <taxon>Neisseriaceae</taxon>
        <taxon>Aquella</taxon>
    </lineage>
</organism>
<accession>A0A2I7N4A8</accession>
<dbReference type="EMBL" id="CP024847">
    <property type="protein sequence ID" value="AUR51307.1"/>
    <property type="molecule type" value="Genomic_DNA"/>
</dbReference>
<name>A0A2I7N4A8_9NEIS</name>
<dbReference type="PANTHER" id="PTHR37466:SF1">
    <property type="entry name" value="SLR1628 PROTEIN"/>
    <property type="match status" value="1"/>
</dbReference>
<gene>
    <name evidence="1" type="ORF">CUN60_02990</name>
</gene>
<protein>
    <submittedName>
        <fullName evidence="1">DUF2237 domain-containing protein</fullName>
    </submittedName>
</protein>
<reference evidence="2" key="1">
    <citation type="submission" date="2017-11" db="EMBL/GenBank/DDBJ databases">
        <authorList>
            <person name="Chan K.G."/>
            <person name="Lee L.S."/>
        </authorList>
    </citation>
    <scope>NUCLEOTIDE SEQUENCE [LARGE SCALE GENOMIC DNA]</scope>
    <source>
        <strain evidence="2">DSM 100970</strain>
    </source>
</reference>
<dbReference type="OrthoDB" id="9792525at2"/>
<dbReference type="InterPro" id="IPR018714">
    <property type="entry name" value="DUF2237"/>
</dbReference>
<proteinExistence type="predicted"/>
<dbReference type="Proteomes" id="UP000236655">
    <property type="component" value="Chromosome"/>
</dbReference>
<evidence type="ECO:0000313" key="1">
    <source>
        <dbReference type="EMBL" id="AUR51307.1"/>
    </source>
</evidence>
<sequence>MELCMQLNVIGEPLEPCCLDPVTGWMRNGFCDMYEDDVGMHHVCVQVSAEFLEFSKENGNDLTTANEHFPGLKPGDKWCLCTARWMQAFNQDMAPKIFIKSTSIEVLNYIPLPILQQMACDV</sequence>
<dbReference type="AlphaFoldDB" id="A0A2I7N4A8"/>